<dbReference type="Pfam" id="PF04952">
    <property type="entry name" value="AstE_AspA_hybrid"/>
    <property type="match status" value="1"/>
</dbReference>
<dbReference type="PANTHER" id="PTHR15162:SF7">
    <property type="entry name" value="SUCCINYLGLUTAMATE DESUCCINYLASE"/>
    <property type="match status" value="1"/>
</dbReference>
<dbReference type="Gene3D" id="2.40.50.630">
    <property type="match status" value="1"/>
</dbReference>
<feature type="binding site" evidence="5">
    <location>
        <position position="154"/>
    </location>
    <ligand>
        <name>Zn(2+)</name>
        <dbReference type="ChEBI" id="CHEBI:29105"/>
    </ligand>
</feature>
<reference evidence="9" key="1">
    <citation type="submission" date="2020-12" db="EMBL/GenBank/DDBJ databases">
        <title>Marinomonas arctica sp. nov., a psychrotolerant bacterium isolated from the Arctic.</title>
        <authorList>
            <person name="Zhang Y."/>
        </authorList>
    </citation>
    <scope>NUCLEOTIDE SEQUENCE</scope>
    <source>
        <strain evidence="9">C1424</strain>
    </source>
</reference>
<evidence type="ECO:0000256" key="2">
    <source>
        <dbReference type="ARBA" id="ARBA00022723"/>
    </source>
</evidence>
<dbReference type="GO" id="GO:0008270">
    <property type="term" value="F:zinc ion binding"/>
    <property type="evidence" value="ECO:0007669"/>
    <property type="project" value="UniProtKB-UniRule"/>
</dbReference>
<comment type="pathway">
    <text evidence="5">Amino-acid degradation; L-arginine degradation via AST pathway; L-glutamate and succinate from L-arginine: step 5/5.</text>
</comment>
<evidence type="ECO:0000256" key="4">
    <source>
        <dbReference type="ARBA" id="ARBA00022833"/>
    </source>
</evidence>
<proteinExistence type="inferred from homology"/>
<evidence type="ECO:0000256" key="6">
    <source>
        <dbReference type="NCBIfam" id="TIGR03242"/>
    </source>
</evidence>
<dbReference type="AlphaFoldDB" id="A0A934JNP6"/>
<keyword evidence="2 5" id="KW-0479">Metal-binding</keyword>
<dbReference type="Pfam" id="PF24827">
    <property type="entry name" value="AstE_AspA_cat"/>
    <property type="match status" value="1"/>
</dbReference>
<dbReference type="NCBIfam" id="TIGR03242">
    <property type="entry name" value="arg_catab_astE"/>
    <property type="match status" value="1"/>
</dbReference>
<keyword evidence="4 5" id="KW-0862">Zinc</keyword>
<dbReference type="InterPro" id="IPR055438">
    <property type="entry name" value="AstE_AspA_cat"/>
</dbReference>
<keyword evidence="1 5" id="KW-0056">Arginine metabolism</keyword>
<name>A0A934JNP6_9GAMM</name>
<dbReference type="EMBL" id="JAEMNX010000002">
    <property type="protein sequence ID" value="MBJ7536898.1"/>
    <property type="molecule type" value="Genomic_DNA"/>
</dbReference>
<dbReference type="GO" id="GO:0009017">
    <property type="term" value="F:succinylglutamate desuccinylase activity"/>
    <property type="evidence" value="ECO:0007669"/>
    <property type="project" value="UniProtKB-UniRule"/>
</dbReference>
<comment type="caution">
    <text evidence="9">The sequence shown here is derived from an EMBL/GenBank/DDBJ whole genome shotgun (WGS) entry which is preliminary data.</text>
</comment>
<feature type="binding site" evidence="5">
    <location>
        <position position="58"/>
    </location>
    <ligand>
        <name>Zn(2+)</name>
        <dbReference type="ChEBI" id="CHEBI:29105"/>
    </ligand>
</feature>
<evidence type="ECO:0000256" key="1">
    <source>
        <dbReference type="ARBA" id="ARBA00022503"/>
    </source>
</evidence>
<evidence type="ECO:0000259" key="8">
    <source>
        <dbReference type="Pfam" id="PF24827"/>
    </source>
</evidence>
<accession>A0A934JNP6</accession>
<dbReference type="EC" id="3.5.1.96" evidence="5 6"/>
<dbReference type="InterPro" id="IPR007036">
    <property type="entry name" value="Aste_AspA_hybrid_dom"/>
</dbReference>
<dbReference type="PANTHER" id="PTHR15162">
    <property type="entry name" value="ASPARTOACYLASE"/>
    <property type="match status" value="1"/>
</dbReference>
<organism evidence="9 10">
    <name type="scientific">Marinomonas transparens</name>
    <dbReference type="NCBI Taxonomy" id="2795388"/>
    <lineage>
        <taxon>Bacteria</taxon>
        <taxon>Pseudomonadati</taxon>
        <taxon>Pseudomonadota</taxon>
        <taxon>Gammaproteobacteria</taxon>
        <taxon>Oceanospirillales</taxon>
        <taxon>Oceanospirillaceae</taxon>
        <taxon>Marinomonas</taxon>
    </lineage>
</organism>
<dbReference type="HAMAP" id="MF_00767">
    <property type="entry name" value="Arg_catab_AstE"/>
    <property type="match status" value="1"/>
</dbReference>
<dbReference type="Gene3D" id="3.40.630.10">
    <property type="entry name" value="Zn peptidases"/>
    <property type="match status" value="1"/>
</dbReference>
<comment type="catalytic activity">
    <reaction evidence="5">
        <text>N-succinyl-L-glutamate + H2O = L-glutamate + succinate</text>
        <dbReference type="Rhea" id="RHEA:15169"/>
        <dbReference type="ChEBI" id="CHEBI:15377"/>
        <dbReference type="ChEBI" id="CHEBI:29985"/>
        <dbReference type="ChEBI" id="CHEBI:30031"/>
        <dbReference type="ChEBI" id="CHEBI:58763"/>
        <dbReference type="EC" id="3.5.1.96"/>
    </reaction>
</comment>
<dbReference type="GO" id="GO:0019544">
    <property type="term" value="P:L-arginine catabolic process to L-glutamate"/>
    <property type="evidence" value="ECO:0007669"/>
    <property type="project" value="UniProtKB-UniRule"/>
</dbReference>
<dbReference type="GO" id="GO:0019545">
    <property type="term" value="P:L-arginine catabolic process to succinate"/>
    <property type="evidence" value="ECO:0007669"/>
    <property type="project" value="UniProtKB-UniRule"/>
</dbReference>
<sequence length="338" mass="37306">MVIPNHDFLALTLLYPEKLTPFEFSFAGGRAFIEETGVLRLEPECSSSISLVLSVGIHGNETGPIELVNGLVADILEGRLSLGIRLLVLIGNPVAANLGERFCEVNLNRLFRGAWQNHEGFESLRAQCLEKAVSDFFEPVPEGSAHTRLHYDLHTAIRGSAYEMFAVYPYVEEAVYNQEQLAFLAASGINAVLLSHQATTTFSYYSYLVHGAHAFTIELGKVYSFGNNDLARFSALKTSLVSLLEEGQFAATVVSQMQIFKVVDALIKDHENYELNIASDVKNFTQFTQNYLLTHSAKSDYRIAQTGDAIVFPNVEVPIGQRAGLVVRPVSIADLQLN</sequence>
<comment type="similarity">
    <text evidence="5">Belongs to the AspA/AstE family. Succinylglutamate desuccinylase subfamily.</text>
</comment>
<dbReference type="InterPro" id="IPR016681">
    <property type="entry name" value="SuccinylGlu_desuccinylase"/>
</dbReference>
<evidence type="ECO:0000313" key="9">
    <source>
        <dbReference type="EMBL" id="MBJ7536898.1"/>
    </source>
</evidence>
<comment type="cofactor">
    <cofactor evidence="5">
        <name>Zn(2+)</name>
        <dbReference type="ChEBI" id="CHEBI:29105"/>
    </cofactor>
    <text evidence="5">Binds 1 zinc ion per subunit.</text>
</comment>
<gene>
    <name evidence="5 9" type="primary">astE</name>
    <name evidence="9" type="ORF">I8J31_04305</name>
</gene>
<protein>
    <recommendedName>
        <fullName evidence="5 6">Succinylglutamate desuccinylase</fullName>
        <ecNumber evidence="5 6">3.5.1.96</ecNumber>
    </recommendedName>
</protein>
<dbReference type="NCBIfam" id="NF003706">
    <property type="entry name" value="PRK05324.1"/>
    <property type="match status" value="1"/>
</dbReference>
<keyword evidence="3 5" id="KW-0378">Hydrolase</keyword>
<feature type="active site" evidence="5">
    <location>
        <position position="218"/>
    </location>
</feature>
<feature type="domain" description="Succinylglutamate desuccinylase/Aspartoacylase catalytic" evidence="8">
    <location>
        <begin position="50"/>
        <end position="242"/>
    </location>
</feature>
<evidence type="ECO:0000313" key="10">
    <source>
        <dbReference type="Proteomes" id="UP000628710"/>
    </source>
</evidence>
<dbReference type="SUPFAM" id="SSF53187">
    <property type="entry name" value="Zn-dependent exopeptidases"/>
    <property type="match status" value="1"/>
</dbReference>
<dbReference type="InterPro" id="IPR050178">
    <property type="entry name" value="AspA/AstE_fam"/>
</dbReference>
<evidence type="ECO:0000259" key="7">
    <source>
        <dbReference type="Pfam" id="PF04952"/>
    </source>
</evidence>
<evidence type="ECO:0000256" key="3">
    <source>
        <dbReference type="ARBA" id="ARBA00022801"/>
    </source>
</evidence>
<dbReference type="GO" id="GO:0016788">
    <property type="term" value="F:hydrolase activity, acting on ester bonds"/>
    <property type="evidence" value="ECO:0007669"/>
    <property type="project" value="UniProtKB-UniRule"/>
</dbReference>
<dbReference type="Proteomes" id="UP000628710">
    <property type="component" value="Unassembled WGS sequence"/>
</dbReference>
<evidence type="ECO:0000256" key="5">
    <source>
        <dbReference type="HAMAP-Rule" id="MF_00767"/>
    </source>
</evidence>
<feature type="domain" description="AstE/AspA barrel-sandwich hybrid" evidence="7">
    <location>
        <begin position="256"/>
        <end position="329"/>
    </location>
</feature>
<keyword evidence="10" id="KW-1185">Reference proteome</keyword>
<comment type="function">
    <text evidence="5">Transforms N(2)-succinylglutamate into succinate and glutamate.</text>
</comment>
<feature type="binding site" evidence="5">
    <location>
        <position position="61"/>
    </location>
    <ligand>
        <name>Zn(2+)</name>
        <dbReference type="ChEBI" id="CHEBI:29105"/>
    </ligand>
</feature>